<keyword evidence="5" id="KW-0046">Antibiotic resistance</keyword>
<dbReference type="PROSITE" id="PS51012">
    <property type="entry name" value="ABC_TM2"/>
    <property type="match status" value="1"/>
</dbReference>
<dbReference type="PIRSF" id="PIRSF006648">
    <property type="entry name" value="DrrB"/>
    <property type="match status" value="1"/>
</dbReference>
<protein>
    <recommendedName>
        <fullName evidence="6">Transport permease protein</fullName>
    </recommendedName>
</protein>
<dbReference type="AlphaFoldDB" id="A0A542DE58"/>
<dbReference type="EMBL" id="VFML01000001">
    <property type="protein sequence ID" value="TQJ01350.1"/>
    <property type="molecule type" value="Genomic_DNA"/>
</dbReference>
<sequence>MTAMNLLLSDSAALIGRHLRHTKRVPQKLISATIMPVAMVVIFGYLFGSSMQVPGGDYKEYIMPGIFTMVMLAGISTTAVGVATDLHNGLVDRFRSLPISHVSVLIGRTVSDLVTTVISCMVMTAVGYLIGWRISGGVLAVLGGFLLIFLLGLAMAWLGAWIGLAMRNAEAVNAIGSFVTMPLAFLSAAFFPLSNLPGWLRTVAEWNPVSAVTTAAREMWGNPTGIGADAGLPVRNPVLFSLLGLAVLFAIAVPKAVRAFQRAAAR</sequence>
<keyword evidence="2 6" id="KW-0812">Transmembrane</keyword>
<dbReference type="InterPro" id="IPR013525">
    <property type="entry name" value="ABC2_TM"/>
</dbReference>
<feature type="domain" description="ABC transmembrane type-2" evidence="7">
    <location>
        <begin position="27"/>
        <end position="263"/>
    </location>
</feature>
<reference evidence="8 9" key="1">
    <citation type="submission" date="2019-06" db="EMBL/GenBank/DDBJ databases">
        <title>Sequencing the genomes of 1000 actinobacteria strains.</title>
        <authorList>
            <person name="Klenk H.-P."/>
        </authorList>
    </citation>
    <scope>NUCLEOTIDE SEQUENCE [LARGE SCALE GENOMIC DNA]</scope>
    <source>
        <strain evidence="8 9">DSM 45679</strain>
    </source>
</reference>
<dbReference type="PANTHER" id="PTHR43229">
    <property type="entry name" value="NODULATION PROTEIN J"/>
    <property type="match status" value="1"/>
</dbReference>
<comment type="subcellular location">
    <subcellularLocation>
        <location evidence="6">Cell membrane</location>
        <topology evidence="6">Multi-pass membrane protein</topology>
    </subcellularLocation>
    <subcellularLocation>
        <location evidence="1">Membrane</location>
        <topology evidence="1">Multi-pass membrane protein</topology>
    </subcellularLocation>
</comment>
<dbReference type="GO" id="GO:0046677">
    <property type="term" value="P:response to antibiotic"/>
    <property type="evidence" value="ECO:0007669"/>
    <property type="project" value="UniProtKB-KW"/>
</dbReference>
<comment type="similarity">
    <text evidence="6">Belongs to the ABC-2 integral membrane protein family.</text>
</comment>
<dbReference type="PANTHER" id="PTHR43229:SF2">
    <property type="entry name" value="NODULATION PROTEIN J"/>
    <property type="match status" value="1"/>
</dbReference>
<feature type="transmembrane region" description="Helical" evidence="6">
    <location>
        <begin position="105"/>
        <end position="131"/>
    </location>
</feature>
<evidence type="ECO:0000256" key="6">
    <source>
        <dbReference type="RuleBase" id="RU361157"/>
    </source>
</evidence>
<name>A0A542DE58_AMYCI</name>
<dbReference type="GO" id="GO:0140359">
    <property type="term" value="F:ABC-type transporter activity"/>
    <property type="evidence" value="ECO:0007669"/>
    <property type="project" value="InterPro"/>
</dbReference>
<dbReference type="PRINTS" id="PR00164">
    <property type="entry name" value="ABC2TRNSPORT"/>
</dbReference>
<dbReference type="InterPro" id="IPR000412">
    <property type="entry name" value="ABC_2_transport"/>
</dbReference>
<dbReference type="GO" id="GO:0043190">
    <property type="term" value="C:ATP-binding cassette (ABC) transporter complex"/>
    <property type="evidence" value="ECO:0007669"/>
    <property type="project" value="InterPro"/>
</dbReference>
<gene>
    <name evidence="8" type="ORF">FB471_1028</name>
</gene>
<keyword evidence="4 6" id="KW-0472">Membrane</keyword>
<dbReference type="InterPro" id="IPR047817">
    <property type="entry name" value="ABC2_TM_bact-type"/>
</dbReference>
<accession>A0A542DE58</accession>
<keyword evidence="6" id="KW-0813">Transport</keyword>
<organism evidence="8 9">
    <name type="scientific">Amycolatopsis cihanbeyliensis</name>
    <dbReference type="NCBI Taxonomy" id="1128664"/>
    <lineage>
        <taxon>Bacteria</taxon>
        <taxon>Bacillati</taxon>
        <taxon>Actinomycetota</taxon>
        <taxon>Actinomycetes</taxon>
        <taxon>Pseudonocardiales</taxon>
        <taxon>Pseudonocardiaceae</taxon>
        <taxon>Amycolatopsis</taxon>
    </lineage>
</organism>
<comment type="caution">
    <text evidence="8">The sequence shown here is derived from an EMBL/GenBank/DDBJ whole genome shotgun (WGS) entry which is preliminary data.</text>
</comment>
<keyword evidence="9" id="KW-1185">Reference proteome</keyword>
<dbReference type="Pfam" id="PF01061">
    <property type="entry name" value="ABC2_membrane"/>
    <property type="match status" value="1"/>
</dbReference>
<keyword evidence="3 6" id="KW-1133">Transmembrane helix</keyword>
<evidence type="ECO:0000256" key="3">
    <source>
        <dbReference type="ARBA" id="ARBA00022989"/>
    </source>
</evidence>
<feature type="transmembrane region" description="Helical" evidence="6">
    <location>
        <begin position="137"/>
        <end position="164"/>
    </location>
</feature>
<feature type="transmembrane region" description="Helical" evidence="6">
    <location>
        <begin position="238"/>
        <end position="257"/>
    </location>
</feature>
<evidence type="ECO:0000256" key="5">
    <source>
        <dbReference type="ARBA" id="ARBA00023251"/>
    </source>
</evidence>
<feature type="transmembrane region" description="Helical" evidence="6">
    <location>
        <begin position="171"/>
        <end position="191"/>
    </location>
</feature>
<feature type="transmembrane region" description="Helical" evidence="6">
    <location>
        <begin position="29"/>
        <end position="49"/>
    </location>
</feature>
<dbReference type="RefSeq" id="WP_246076244.1">
    <property type="nucleotide sequence ID" value="NZ_VFML01000001.1"/>
</dbReference>
<evidence type="ECO:0000256" key="4">
    <source>
        <dbReference type="ARBA" id="ARBA00023136"/>
    </source>
</evidence>
<evidence type="ECO:0000256" key="2">
    <source>
        <dbReference type="ARBA" id="ARBA00022692"/>
    </source>
</evidence>
<dbReference type="InterPro" id="IPR051784">
    <property type="entry name" value="Nod_factor_ABC_transporter"/>
</dbReference>
<evidence type="ECO:0000313" key="9">
    <source>
        <dbReference type="Proteomes" id="UP000320876"/>
    </source>
</evidence>
<evidence type="ECO:0000259" key="7">
    <source>
        <dbReference type="PROSITE" id="PS51012"/>
    </source>
</evidence>
<dbReference type="Proteomes" id="UP000320876">
    <property type="component" value="Unassembled WGS sequence"/>
</dbReference>
<feature type="transmembrane region" description="Helical" evidence="6">
    <location>
        <begin position="61"/>
        <end position="84"/>
    </location>
</feature>
<evidence type="ECO:0000256" key="1">
    <source>
        <dbReference type="ARBA" id="ARBA00004141"/>
    </source>
</evidence>
<keyword evidence="6" id="KW-1003">Cell membrane</keyword>
<evidence type="ECO:0000313" key="8">
    <source>
        <dbReference type="EMBL" id="TQJ01350.1"/>
    </source>
</evidence>
<proteinExistence type="inferred from homology"/>